<dbReference type="GeneID" id="110744934"/>
<gene>
    <name evidence="3" type="primary">LOC110744934</name>
</gene>
<dbReference type="Pfam" id="PF02551">
    <property type="entry name" value="Acyl_CoA_thio"/>
    <property type="match status" value="1"/>
</dbReference>
<dbReference type="KEGG" id="pavi:110744934"/>
<dbReference type="Proteomes" id="UP000515124">
    <property type="component" value="Unplaced"/>
</dbReference>
<proteinExistence type="predicted"/>
<dbReference type="SUPFAM" id="SSF54637">
    <property type="entry name" value="Thioesterase/thiol ester dehydrase-isomerase"/>
    <property type="match status" value="1"/>
</dbReference>
<protein>
    <submittedName>
        <fullName evidence="3">Uncharacterized protein LOC110744934</fullName>
    </submittedName>
</protein>
<dbReference type="PANTHER" id="PTHR11066:SF34">
    <property type="entry name" value="ACYL-COENZYME A THIOESTERASE 8"/>
    <property type="match status" value="1"/>
</dbReference>
<dbReference type="RefSeq" id="XP_021800665.1">
    <property type="nucleotide sequence ID" value="XM_021944973.1"/>
</dbReference>
<accession>A0A6P5R6X8</accession>
<dbReference type="InterPro" id="IPR029069">
    <property type="entry name" value="HotDog_dom_sf"/>
</dbReference>
<reference evidence="3" key="1">
    <citation type="submission" date="2025-08" db="UniProtKB">
        <authorList>
            <consortium name="RefSeq"/>
        </authorList>
    </citation>
    <scope>IDENTIFICATION</scope>
</reference>
<evidence type="ECO:0000313" key="2">
    <source>
        <dbReference type="Proteomes" id="UP000515124"/>
    </source>
</evidence>
<dbReference type="InterPro" id="IPR003703">
    <property type="entry name" value="Acyl_CoA_thio"/>
</dbReference>
<sequence>MVEGELSHPKLVLDHAMWFHRPVRADDWLLYVIVSPIAYNARGFVSGQMFNRNGELIVSLTQESLSRPIRPISAPTSKL</sequence>
<dbReference type="AlphaFoldDB" id="A0A6P5R6X8"/>
<dbReference type="CDD" id="cd03444">
    <property type="entry name" value="Thioesterase_II_repeat1"/>
    <property type="match status" value="1"/>
</dbReference>
<evidence type="ECO:0000259" key="1">
    <source>
        <dbReference type="Pfam" id="PF02551"/>
    </source>
</evidence>
<evidence type="ECO:0000313" key="3">
    <source>
        <dbReference type="RefSeq" id="XP_021800665.1"/>
    </source>
</evidence>
<organism evidence="2 3">
    <name type="scientific">Prunus avium</name>
    <name type="common">Cherry</name>
    <name type="synonym">Cerasus avium</name>
    <dbReference type="NCBI Taxonomy" id="42229"/>
    <lineage>
        <taxon>Eukaryota</taxon>
        <taxon>Viridiplantae</taxon>
        <taxon>Streptophyta</taxon>
        <taxon>Embryophyta</taxon>
        <taxon>Tracheophyta</taxon>
        <taxon>Spermatophyta</taxon>
        <taxon>Magnoliopsida</taxon>
        <taxon>eudicotyledons</taxon>
        <taxon>Gunneridae</taxon>
        <taxon>Pentapetalae</taxon>
        <taxon>rosids</taxon>
        <taxon>fabids</taxon>
        <taxon>Rosales</taxon>
        <taxon>Rosaceae</taxon>
        <taxon>Amygdaloideae</taxon>
        <taxon>Amygdaleae</taxon>
        <taxon>Prunus</taxon>
    </lineage>
</organism>
<dbReference type="GO" id="GO:0009062">
    <property type="term" value="P:fatty acid catabolic process"/>
    <property type="evidence" value="ECO:0007669"/>
    <property type="project" value="TreeGrafter"/>
</dbReference>
<keyword evidence="2" id="KW-1185">Reference proteome</keyword>
<feature type="domain" description="Acyl-CoA thioesterase 2 C-terminal" evidence="1">
    <location>
        <begin position="12"/>
        <end position="63"/>
    </location>
</feature>
<name>A0A6P5R6X8_PRUAV</name>
<dbReference type="InterPro" id="IPR025652">
    <property type="entry name" value="TesB_C"/>
</dbReference>
<dbReference type="GO" id="GO:0006637">
    <property type="term" value="P:acyl-CoA metabolic process"/>
    <property type="evidence" value="ECO:0007669"/>
    <property type="project" value="InterPro"/>
</dbReference>
<dbReference type="GO" id="GO:0047617">
    <property type="term" value="F:fatty acyl-CoA hydrolase activity"/>
    <property type="evidence" value="ECO:0007669"/>
    <property type="project" value="InterPro"/>
</dbReference>
<dbReference type="Gene3D" id="3.10.129.10">
    <property type="entry name" value="Hotdog Thioesterase"/>
    <property type="match status" value="1"/>
</dbReference>
<dbReference type="PANTHER" id="PTHR11066">
    <property type="entry name" value="ACYL-COA THIOESTERASE"/>
    <property type="match status" value="1"/>
</dbReference>